<feature type="signal peptide" evidence="19">
    <location>
        <begin position="1"/>
        <end position="22"/>
    </location>
</feature>
<evidence type="ECO:0000256" key="15">
    <source>
        <dbReference type="ARBA" id="ARBA00039579"/>
    </source>
</evidence>
<sequence length="815" mass="87620">MTLITPWQLGSVLLSVSSVTLAQNFSINYPGPAWVDAEYDSSPAVYPSHTANATGSGWEAAFSQAQDFVSQLTLQEKAFLVTGTTGPCVGNIGSIPRLGFNGLCLQDGPLAIREADYASVFPAGLTVAASWDRNLARVRGQQLGDEFRNKGAHVLLGPVAGPLGRSAYGGRNWEGFSPDPWLTGVMMEETIEGVQEKGVQACAKHFIGNEQEVQRNPSTNDDGVTIEAVSSNIDDRTMHELYLWPFANAVRSGAASMMCSYQRINGSYGCQNSKTQNDLLKDELGFQGYVVSDWGATHSGYQAINAGEDMDMPGSLGRGSSSISSFFGGNITNNVNNGSLSIDRVDDMIRRIMTPYFFLKQDEDFPPIDGSSPALNNNNPSQYNYTFNLGPSDVDVRDDHADLIRELGAAGIVLLKNTNNTLPLKKPKNIGVFGNAAGDITEGLYSLGNRDLGEFGYESGVLAVGGGSGTGRLTYVISPLEAIKARAAQQKKNNALVQYLLNNTLITNGGGFNILYPRPPEVCLVFLKTWATEGDDRTSLRVDWNGTGVVETVASRCSNTIVVTNSGGLNVLPFADHPNVTAILAAHFGGQEAGNSIADVLWGDINPSGRLPYTIAHEESDYDFADITNSTALLNTSDPLAWKSDFKEKLLIDYRWFDYFNTSVQYEFGYGLSYTTFSMADLSISKTAQGTLSPAPPEQKIVPGGNPALWESVYKVTATITNTGSVAGAAVPQLYLGIPSPAGDDVTPVKALRGFDKIMLDCGESKTVTFDLARRDISHWDVVTQQWTIGSGAVQVMAGFSSRDIKATGSFTPFS</sequence>
<evidence type="ECO:0000313" key="21">
    <source>
        <dbReference type="EMBL" id="UJO22853.1"/>
    </source>
</evidence>
<dbReference type="InterPro" id="IPR036962">
    <property type="entry name" value="Glyco_hydro_3_N_sf"/>
</dbReference>
<evidence type="ECO:0000256" key="1">
    <source>
        <dbReference type="ARBA" id="ARBA00000448"/>
    </source>
</evidence>
<dbReference type="SUPFAM" id="SSF52279">
    <property type="entry name" value="Beta-D-glucan exohydrolase, C-terminal domain"/>
    <property type="match status" value="1"/>
</dbReference>
<dbReference type="Gene3D" id="3.40.50.1700">
    <property type="entry name" value="Glycoside hydrolase family 3 C-terminal domain"/>
    <property type="match status" value="1"/>
</dbReference>
<keyword evidence="11" id="KW-0119">Carbohydrate metabolism</keyword>
<dbReference type="SUPFAM" id="SSF51445">
    <property type="entry name" value="(Trans)glycosidases"/>
    <property type="match status" value="1"/>
</dbReference>
<keyword evidence="8" id="KW-0378">Hydrolase</keyword>
<evidence type="ECO:0000256" key="19">
    <source>
        <dbReference type="SAM" id="SignalP"/>
    </source>
</evidence>
<dbReference type="EC" id="3.2.1.21" evidence="5"/>
<name>A0A9Q8UUF6_PASFU</name>
<dbReference type="FunFam" id="3.20.20.300:FF:000002">
    <property type="entry name" value="Probable beta-glucosidase"/>
    <property type="match status" value="1"/>
</dbReference>
<keyword evidence="10" id="KW-0325">Glycoprotein</keyword>
<dbReference type="InterPro" id="IPR017853">
    <property type="entry name" value="GH"/>
</dbReference>
<proteinExistence type="inferred from homology"/>
<dbReference type="Gene3D" id="3.20.20.300">
    <property type="entry name" value="Glycoside hydrolase, family 3, N-terminal domain"/>
    <property type="match status" value="1"/>
</dbReference>
<evidence type="ECO:0000256" key="8">
    <source>
        <dbReference type="ARBA" id="ARBA00022801"/>
    </source>
</evidence>
<evidence type="ECO:0000256" key="13">
    <source>
        <dbReference type="ARBA" id="ARBA00023326"/>
    </source>
</evidence>
<dbReference type="GO" id="GO:0030245">
    <property type="term" value="P:cellulose catabolic process"/>
    <property type="evidence" value="ECO:0007669"/>
    <property type="project" value="UniProtKB-KW"/>
</dbReference>
<comment type="subcellular location">
    <subcellularLocation>
        <location evidence="2">Secreted</location>
    </subcellularLocation>
</comment>
<evidence type="ECO:0000313" key="22">
    <source>
        <dbReference type="Proteomes" id="UP000756132"/>
    </source>
</evidence>
<comment type="pathway">
    <text evidence="3">Glycan metabolism; cellulose degradation.</text>
</comment>
<dbReference type="Pfam" id="PF00933">
    <property type="entry name" value="Glyco_hydro_3"/>
    <property type="match status" value="1"/>
</dbReference>
<dbReference type="RefSeq" id="XP_047767219.1">
    <property type="nucleotide sequence ID" value="XM_047910860.1"/>
</dbReference>
<keyword evidence="7 19" id="KW-0732">Signal</keyword>
<dbReference type="KEGG" id="ffu:CLAFUR5_11712"/>
<dbReference type="PANTHER" id="PTHR42715:SF12">
    <property type="entry name" value="BETA-GLUCOSIDASE G-RELATED"/>
    <property type="match status" value="1"/>
</dbReference>
<evidence type="ECO:0000256" key="9">
    <source>
        <dbReference type="ARBA" id="ARBA00023001"/>
    </source>
</evidence>
<evidence type="ECO:0000256" key="6">
    <source>
        <dbReference type="ARBA" id="ARBA00022525"/>
    </source>
</evidence>
<evidence type="ECO:0000256" key="16">
    <source>
        <dbReference type="ARBA" id="ARBA00041276"/>
    </source>
</evidence>
<evidence type="ECO:0000256" key="10">
    <source>
        <dbReference type="ARBA" id="ARBA00023180"/>
    </source>
</evidence>
<dbReference type="AlphaFoldDB" id="A0A9Q8UUF6"/>
<evidence type="ECO:0000256" key="4">
    <source>
        <dbReference type="ARBA" id="ARBA00005336"/>
    </source>
</evidence>
<dbReference type="InterPro" id="IPR001764">
    <property type="entry name" value="Glyco_hydro_3_N"/>
</dbReference>
<dbReference type="Pfam" id="PF01915">
    <property type="entry name" value="Glyco_hydro_3_C"/>
    <property type="match status" value="1"/>
</dbReference>
<keyword evidence="9" id="KW-0136">Cellulose degradation</keyword>
<keyword evidence="12" id="KW-0326">Glycosidase</keyword>
<evidence type="ECO:0000256" key="2">
    <source>
        <dbReference type="ARBA" id="ARBA00004613"/>
    </source>
</evidence>
<evidence type="ECO:0000256" key="17">
    <source>
        <dbReference type="ARBA" id="ARBA00041601"/>
    </source>
</evidence>
<feature type="domain" description="Fibronectin type III-like" evidence="20">
    <location>
        <begin position="730"/>
        <end position="802"/>
    </location>
</feature>
<feature type="chain" id="PRO_5040161401" description="Probable beta-glucosidase G" evidence="19">
    <location>
        <begin position="23"/>
        <end position="815"/>
    </location>
</feature>
<keyword evidence="13" id="KW-0624">Polysaccharide degradation</keyword>
<evidence type="ECO:0000256" key="5">
    <source>
        <dbReference type="ARBA" id="ARBA00012744"/>
    </source>
</evidence>
<dbReference type="PANTHER" id="PTHR42715">
    <property type="entry name" value="BETA-GLUCOSIDASE"/>
    <property type="match status" value="1"/>
</dbReference>
<dbReference type="InterPro" id="IPR002772">
    <property type="entry name" value="Glyco_hydro_3_C"/>
</dbReference>
<dbReference type="Proteomes" id="UP000756132">
    <property type="component" value="Chromosome 10"/>
</dbReference>
<dbReference type="PRINTS" id="PR00133">
    <property type="entry name" value="GLHYDRLASE3"/>
</dbReference>
<dbReference type="Gene3D" id="2.60.40.10">
    <property type="entry name" value="Immunoglobulins"/>
    <property type="match status" value="1"/>
</dbReference>
<evidence type="ECO:0000256" key="11">
    <source>
        <dbReference type="ARBA" id="ARBA00023277"/>
    </source>
</evidence>
<reference evidence="21" key="1">
    <citation type="submission" date="2021-12" db="EMBL/GenBank/DDBJ databases">
        <authorList>
            <person name="Zaccaron A."/>
            <person name="Stergiopoulos I."/>
        </authorList>
    </citation>
    <scope>NUCLEOTIDE SEQUENCE</scope>
    <source>
        <strain evidence="21">Race5_Kim</strain>
    </source>
</reference>
<dbReference type="Pfam" id="PF14310">
    <property type="entry name" value="Fn3-like"/>
    <property type="match status" value="1"/>
</dbReference>
<evidence type="ECO:0000259" key="20">
    <source>
        <dbReference type="SMART" id="SM01217"/>
    </source>
</evidence>
<dbReference type="SMART" id="SM01217">
    <property type="entry name" value="Fn3_like"/>
    <property type="match status" value="1"/>
</dbReference>
<dbReference type="InterPro" id="IPR050288">
    <property type="entry name" value="Cellulose_deg_GH3"/>
</dbReference>
<dbReference type="EMBL" id="CP090172">
    <property type="protein sequence ID" value="UJO22853.1"/>
    <property type="molecule type" value="Genomic_DNA"/>
</dbReference>
<protein>
    <recommendedName>
        <fullName evidence="15">Probable beta-glucosidase G</fullName>
        <ecNumber evidence="5">3.2.1.21</ecNumber>
    </recommendedName>
    <alternativeName>
        <fullName evidence="16">Beta-D-glucoside glucohydrolase G</fullName>
    </alternativeName>
    <alternativeName>
        <fullName evidence="17">Cellobiase G</fullName>
    </alternativeName>
    <alternativeName>
        <fullName evidence="18">Gentiobiase G</fullName>
    </alternativeName>
</protein>
<dbReference type="FunFam" id="2.60.40.10:FF:000757">
    <property type="entry name" value="Beta-glucosidase G"/>
    <property type="match status" value="1"/>
</dbReference>
<evidence type="ECO:0000256" key="7">
    <source>
        <dbReference type="ARBA" id="ARBA00022729"/>
    </source>
</evidence>
<dbReference type="OrthoDB" id="416222at2759"/>
<comment type="similarity">
    <text evidence="4">Belongs to the glycosyl hydrolase 3 family.</text>
</comment>
<accession>A0A9Q8UUF6</accession>
<comment type="catalytic activity">
    <reaction evidence="1">
        <text>Hydrolysis of terminal, non-reducing beta-D-glucosyl residues with release of beta-D-glucose.</text>
        <dbReference type="EC" id="3.2.1.21"/>
    </reaction>
</comment>
<keyword evidence="22" id="KW-1185">Reference proteome</keyword>
<keyword evidence="6" id="KW-0964">Secreted</keyword>
<gene>
    <name evidence="21" type="ORF">CLAFUR5_11712</name>
</gene>
<evidence type="ECO:0000256" key="12">
    <source>
        <dbReference type="ARBA" id="ARBA00023295"/>
    </source>
</evidence>
<dbReference type="GeneID" id="71991590"/>
<organism evidence="21 22">
    <name type="scientific">Passalora fulva</name>
    <name type="common">Tomato leaf mold</name>
    <name type="synonym">Cladosporium fulvum</name>
    <dbReference type="NCBI Taxonomy" id="5499"/>
    <lineage>
        <taxon>Eukaryota</taxon>
        <taxon>Fungi</taxon>
        <taxon>Dikarya</taxon>
        <taxon>Ascomycota</taxon>
        <taxon>Pezizomycotina</taxon>
        <taxon>Dothideomycetes</taxon>
        <taxon>Dothideomycetidae</taxon>
        <taxon>Mycosphaerellales</taxon>
        <taxon>Mycosphaerellaceae</taxon>
        <taxon>Fulvia</taxon>
    </lineage>
</organism>
<dbReference type="InterPro" id="IPR026891">
    <property type="entry name" value="Fn3-like"/>
</dbReference>
<dbReference type="GO" id="GO:0005576">
    <property type="term" value="C:extracellular region"/>
    <property type="evidence" value="ECO:0007669"/>
    <property type="project" value="UniProtKB-SubCell"/>
</dbReference>
<dbReference type="GO" id="GO:0008422">
    <property type="term" value="F:beta-glucosidase activity"/>
    <property type="evidence" value="ECO:0007669"/>
    <property type="project" value="UniProtKB-EC"/>
</dbReference>
<dbReference type="InterPro" id="IPR013783">
    <property type="entry name" value="Ig-like_fold"/>
</dbReference>
<evidence type="ECO:0000256" key="3">
    <source>
        <dbReference type="ARBA" id="ARBA00004987"/>
    </source>
</evidence>
<evidence type="ECO:0000256" key="14">
    <source>
        <dbReference type="ARBA" id="ARBA00024983"/>
    </source>
</evidence>
<reference evidence="21" key="2">
    <citation type="journal article" date="2022" name="Microb. Genom.">
        <title>A chromosome-scale genome assembly of the tomato pathogen Cladosporium fulvum reveals a compartmentalized genome architecture and the presence of a dispensable chromosome.</title>
        <authorList>
            <person name="Zaccaron A.Z."/>
            <person name="Chen L.H."/>
            <person name="Samaras A."/>
            <person name="Stergiopoulos I."/>
        </authorList>
    </citation>
    <scope>NUCLEOTIDE SEQUENCE</scope>
    <source>
        <strain evidence="21">Race5_Kim</strain>
    </source>
</reference>
<comment type="function">
    <text evidence="14">Beta-glucosidases are one of a number of cellulolytic enzymes involved in the degradation of cellulosic biomass. Catalyzes the last step releasing glucose from the inhibitory cellobiose.</text>
</comment>
<evidence type="ECO:0000256" key="18">
    <source>
        <dbReference type="ARBA" id="ARBA00041808"/>
    </source>
</evidence>
<dbReference type="InterPro" id="IPR036881">
    <property type="entry name" value="Glyco_hydro_3_C_sf"/>
</dbReference>